<protein>
    <submittedName>
        <fullName evidence="3">CPBP family intramembrane metalloprotease domain-containing protein</fullName>
    </submittedName>
</protein>
<keyword evidence="1" id="KW-0472">Membrane</keyword>
<comment type="caution">
    <text evidence="3">The sequence shown here is derived from an EMBL/GenBank/DDBJ whole genome shotgun (WGS) entry which is preliminary data.</text>
</comment>
<feature type="transmembrane region" description="Helical" evidence="1">
    <location>
        <begin position="288"/>
        <end position="307"/>
    </location>
</feature>
<dbReference type="PANTHER" id="PTHR39430">
    <property type="entry name" value="MEMBRANE-ASSOCIATED PROTEASE-RELATED"/>
    <property type="match status" value="1"/>
</dbReference>
<sequence>MNYPPSPYAPSAVPHEPAVHRNDKRRGVQLVLGIVLFVVSQTLMVIPVAVYATAMGQPEEIPNMIGFSGRSPELLPTVLLCVGVAFGIAFSVGGYLFIVSKVGGTPGNGMKGKRKFLEFILGVGTGIVLIALAVAVIWILGGYSVTGIHVGATLLPALLVAVAMGLGPGFMEEILFRGFGLRILDAWWGWLPALLVTSLTFGLVHITNPEASLFGAFAIALEAGVLLGAAYFLTRRLWLAIGIHTGWNFAQAGIFSSDVSGTGDTAGLLTATWEGPAWLTGGDMGVEASVITIVIALSAGILMLVLARTHGMLKPSVKREQRVLQP</sequence>
<feature type="transmembrane region" description="Helical" evidence="1">
    <location>
        <begin position="74"/>
        <end position="98"/>
    </location>
</feature>
<dbReference type="Pfam" id="PF02517">
    <property type="entry name" value="Rce1-like"/>
    <property type="match status" value="1"/>
</dbReference>
<evidence type="ECO:0000313" key="3">
    <source>
        <dbReference type="EMBL" id="PMD05471.1"/>
    </source>
</evidence>
<dbReference type="GO" id="GO:0008237">
    <property type="term" value="F:metallopeptidase activity"/>
    <property type="evidence" value="ECO:0007669"/>
    <property type="project" value="UniProtKB-KW"/>
</dbReference>
<feature type="domain" description="CAAX prenyl protease 2/Lysostaphin resistance protein A-like" evidence="2">
    <location>
        <begin position="157"/>
        <end position="249"/>
    </location>
</feature>
<reference evidence="3 4" key="1">
    <citation type="submission" date="2017-09" db="EMBL/GenBank/DDBJ databases">
        <title>Bacterial strain isolated from the female urinary microbiota.</title>
        <authorList>
            <person name="Thomas-White K."/>
            <person name="Kumar N."/>
            <person name="Forster S."/>
            <person name="Putonti C."/>
            <person name="Lawley T."/>
            <person name="Wolfe A.J."/>
        </authorList>
    </citation>
    <scope>NUCLEOTIDE SEQUENCE [LARGE SCALE GENOMIC DNA]</scope>
    <source>
        <strain evidence="3 4">UMB1301</strain>
    </source>
</reference>
<keyword evidence="1" id="KW-1133">Transmembrane helix</keyword>
<dbReference type="Proteomes" id="UP000235598">
    <property type="component" value="Unassembled WGS sequence"/>
</dbReference>
<dbReference type="RefSeq" id="WP_102238505.1">
    <property type="nucleotide sequence ID" value="NZ_PNHK01000002.1"/>
</dbReference>
<dbReference type="PANTHER" id="PTHR39430:SF1">
    <property type="entry name" value="PROTEASE"/>
    <property type="match status" value="1"/>
</dbReference>
<dbReference type="EMBL" id="PNHK01000002">
    <property type="protein sequence ID" value="PMD05471.1"/>
    <property type="molecule type" value="Genomic_DNA"/>
</dbReference>
<keyword evidence="3" id="KW-0482">Metalloprotease</keyword>
<evidence type="ECO:0000256" key="1">
    <source>
        <dbReference type="SAM" id="Phobius"/>
    </source>
</evidence>
<keyword evidence="3" id="KW-0645">Protease</keyword>
<dbReference type="GO" id="GO:0004175">
    <property type="term" value="F:endopeptidase activity"/>
    <property type="evidence" value="ECO:0007669"/>
    <property type="project" value="UniProtKB-ARBA"/>
</dbReference>
<keyword evidence="1" id="KW-0812">Transmembrane</keyword>
<feature type="transmembrane region" description="Helical" evidence="1">
    <location>
        <begin position="119"/>
        <end position="140"/>
    </location>
</feature>
<name>A0A2N6VMU9_9MICO</name>
<feature type="transmembrane region" description="Helical" evidence="1">
    <location>
        <begin position="237"/>
        <end position="255"/>
    </location>
</feature>
<organism evidence="3 4">
    <name type="scientific">Brevibacterium paucivorans</name>
    <dbReference type="NCBI Taxonomy" id="170994"/>
    <lineage>
        <taxon>Bacteria</taxon>
        <taxon>Bacillati</taxon>
        <taxon>Actinomycetota</taxon>
        <taxon>Actinomycetes</taxon>
        <taxon>Micrococcales</taxon>
        <taxon>Brevibacteriaceae</taxon>
        <taxon>Brevibacterium</taxon>
    </lineage>
</organism>
<accession>A0A2N6VMU9</accession>
<feature type="transmembrane region" description="Helical" evidence="1">
    <location>
        <begin position="213"/>
        <end position="232"/>
    </location>
</feature>
<dbReference type="GO" id="GO:0006508">
    <property type="term" value="P:proteolysis"/>
    <property type="evidence" value="ECO:0007669"/>
    <property type="project" value="UniProtKB-KW"/>
</dbReference>
<feature type="transmembrane region" description="Helical" evidence="1">
    <location>
        <begin position="187"/>
        <end position="207"/>
    </location>
</feature>
<dbReference type="InterPro" id="IPR003675">
    <property type="entry name" value="Rce1/LyrA-like_dom"/>
</dbReference>
<evidence type="ECO:0000313" key="4">
    <source>
        <dbReference type="Proteomes" id="UP000235598"/>
    </source>
</evidence>
<evidence type="ECO:0000259" key="2">
    <source>
        <dbReference type="Pfam" id="PF02517"/>
    </source>
</evidence>
<feature type="transmembrane region" description="Helical" evidence="1">
    <location>
        <begin position="146"/>
        <end position="166"/>
    </location>
</feature>
<feature type="transmembrane region" description="Helical" evidence="1">
    <location>
        <begin position="30"/>
        <end position="54"/>
    </location>
</feature>
<dbReference type="GO" id="GO:0080120">
    <property type="term" value="P:CAAX-box protein maturation"/>
    <property type="evidence" value="ECO:0007669"/>
    <property type="project" value="UniProtKB-ARBA"/>
</dbReference>
<gene>
    <name evidence="3" type="ORF">CJ199_05500</name>
</gene>
<dbReference type="OrthoDB" id="193898at2"/>
<proteinExistence type="predicted"/>
<keyword evidence="3" id="KW-0378">Hydrolase</keyword>
<dbReference type="AlphaFoldDB" id="A0A2N6VMU9"/>